<feature type="transmembrane region" description="Helical" evidence="1">
    <location>
        <begin position="192"/>
        <end position="214"/>
    </location>
</feature>
<organism evidence="2 3">
    <name type="scientific">Folsomia candida</name>
    <name type="common">Springtail</name>
    <dbReference type="NCBI Taxonomy" id="158441"/>
    <lineage>
        <taxon>Eukaryota</taxon>
        <taxon>Metazoa</taxon>
        <taxon>Ecdysozoa</taxon>
        <taxon>Arthropoda</taxon>
        <taxon>Hexapoda</taxon>
        <taxon>Collembola</taxon>
        <taxon>Entomobryomorpha</taxon>
        <taxon>Isotomoidea</taxon>
        <taxon>Isotomidae</taxon>
        <taxon>Proisotominae</taxon>
        <taxon>Folsomia</taxon>
    </lineage>
</organism>
<dbReference type="AlphaFoldDB" id="A0A226F312"/>
<keyword evidence="1" id="KW-0472">Membrane</keyword>
<feature type="transmembrane region" description="Helical" evidence="1">
    <location>
        <begin position="435"/>
        <end position="455"/>
    </location>
</feature>
<feature type="transmembrane region" description="Helical" evidence="1">
    <location>
        <begin position="83"/>
        <end position="102"/>
    </location>
</feature>
<protein>
    <submittedName>
        <fullName evidence="2">Uncharacterized protein</fullName>
    </submittedName>
</protein>
<feature type="transmembrane region" description="Helical" evidence="1">
    <location>
        <begin position="44"/>
        <end position="63"/>
    </location>
</feature>
<proteinExistence type="predicted"/>
<keyword evidence="1" id="KW-1133">Transmembrane helix</keyword>
<sequence length="552" mass="61799">MGTKFPTFVKHPTRNWFLQALITSSYLPLKISKKQFVITNSPKGLASTVVIVLHLAVVLKWFLAQWLNVTSPPSPTWNFVLMYYYLTLFSAVLVIIVHFKLVKEELVLLLNSALRVDQDYNEKGIVSVHIYYAAFVLLTTVGVIVLPIVPFTFGLVRPCMPPGLMSVINLECKSWDDDGKTGILLRTSGAILLSYLAAPVVTIAGFIIIVVLVYPTVLPFSTSKKKFTITNPSKFPGLASTVVIALHLAITFKWFLDQRLYATNPPSPTWIFVVMYYCLTLFSAAMVFIPHFQFFKSIQTIHIYYTGFILLTTIAVIVMPILPFTFGLLQPCMPPLLTSVINLECKSWNDDGQAGILLRTLGAVLLSCLSPPLTATVCFVVVVVLVYPTVVKLLILEMMNRNLHQIGHGTFSYLRRYRNLQLLSGMHNSVLRSPVMPVMVGGVMLCESFALYLVLTSTSVVPVPIFMLSLVVAIEMSIIIIGLFKMMANTFVKSENLLKFLQSMNGPRWVSRFIRSCPPSKLILGDGNFFDRATSLVIWRKSVDLLITFLLM</sequence>
<feature type="transmembrane region" description="Helical" evidence="1">
    <location>
        <begin position="373"/>
        <end position="395"/>
    </location>
</feature>
<gene>
    <name evidence="2" type="ORF">Fcan01_00042</name>
</gene>
<keyword evidence="3" id="KW-1185">Reference proteome</keyword>
<feature type="transmembrane region" description="Helical" evidence="1">
    <location>
        <begin position="130"/>
        <end position="156"/>
    </location>
</feature>
<dbReference type="Proteomes" id="UP000198287">
    <property type="component" value="Unassembled WGS sequence"/>
</dbReference>
<reference evidence="2 3" key="1">
    <citation type="submission" date="2015-12" db="EMBL/GenBank/DDBJ databases">
        <title>The genome of Folsomia candida.</title>
        <authorList>
            <person name="Faddeeva A."/>
            <person name="Derks M.F."/>
            <person name="Anvar Y."/>
            <person name="Smit S."/>
            <person name="Van Straalen N."/>
            <person name="Roelofs D."/>
        </authorList>
    </citation>
    <scope>NUCLEOTIDE SEQUENCE [LARGE SCALE GENOMIC DNA]</scope>
    <source>
        <strain evidence="2 3">VU population</strain>
        <tissue evidence="2">Whole body</tissue>
    </source>
</reference>
<comment type="caution">
    <text evidence="2">The sequence shown here is derived from an EMBL/GenBank/DDBJ whole genome shotgun (WGS) entry which is preliminary data.</text>
</comment>
<dbReference type="EMBL" id="LNIX01000001">
    <property type="protein sequence ID" value="OXA63740.1"/>
    <property type="molecule type" value="Genomic_DNA"/>
</dbReference>
<name>A0A226F312_FOLCA</name>
<feature type="transmembrane region" description="Helical" evidence="1">
    <location>
        <begin position="268"/>
        <end position="289"/>
    </location>
</feature>
<feature type="transmembrane region" description="Helical" evidence="1">
    <location>
        <begin position="235"/>
        <end position="256"/>
    </location>
</feature>
<feature type="transmembrane region" description="Helical" evidence="1">
    <location>
        <begin position="301"/>
        <end position="326"/>
    </location>
</feature>
<evidence type="ECO:0000256" key="1">
    <source>
        <dbReference type="SAM" id="Phobius"/>
    </source>
</evidence>
<evidence type="ECO:0000313" key="3">
    <source>
        <dbReference type="Proteomes" id="UP000198287"/>
    </source>
</evidence>
<evidence type="ECO:0000313" key="2">
    <source>
        <dbReference type="EMBL" id="OXA63740.1"/>
    </source>
</evidence>
<accession>A0A226F312</accession>
<feature type="transmembrane region" description="Helical" evidence="1">
    <location>
        <begin position="461"/>
        <end position="484"/>
    </location>
</feature>
<keyword evidence="1" id="KW-0812">Transmembrane</keyword>